<dbReference type="SUPFAM" id="SSF46894">
    <property type="entry name" value="C-terminal effector domain of the bipartite response regulators"/>
    <property type="match status" value="1"/>
</dbReference>
<protein>
    <submittedName>
        <fullName evidence="5">DNA-binding CsgD family transcriptional regulator</fullName>
    </submittedName>
</protein>
<comment type="caution">
    <text evidence="5">The sequence shown here is derived from an EMBL/GenBank/DDBJ whole genome shotgun (WGS) entry which is preliminary data.</text>
</comment>
<name>A0A560EJ17_9PROT</name>
<dbReference type="InterPro" id="IPR036693">
    <property type="entry name" value="TF_LuxR_autoind-bd_dom_sf"/>
</dbReference>
<dbReference type="PANTHER" id="PTHR44688">
    <property type="entry name" value="DNA-BINDING TRANSCRIPTIONAL ACTIVATOR DEVR_DOSR"/>
    <property type="match status" value="1"/>
</dbReference>
<evidence type="ECO:0000256" key="3">
    <source>
        <dbReference type="ARBA" id="ARBA00023163"/>
    </source>
</evidence>
<dbReference type="Proteomes" id="UP000319859">
    <property type="component" value="Unassembled WGS sequence"/>
</dbReference>
<feature type="domain" description="HTH luxR-type" evidence="4">
    <location>
        <begin position="141"/>
        <end position="206"/>
    </location>
</feature>
<dbReference type="Gene3D" id="3.30.450.80">
    <property type="entry name" value="Transcription factor LuxR-like, autoinducer-binding domain"/>
    <property type="match status" value="1"/>
</dbReference>
<dbReference type="AlphaFoldDB" id="A0A560EJ17"/>
<dbReference type="CDD" id="cd06170">
    <property type="entry name" value="LuxR_C_like"/>
    <property type="match status" value="1"/>
</dbReference>
<dbReference type="InterPro" id="IPR000792">
    <property type="entry name" value="Tscrpt_reg_LuxR_C"/>
</dbReference>
<evidence type="ECO:0000313" key="6">
    <source>
        <dbReference type="Proteomes" id="UP000319859"/>
    </source>
</evidence>
<dbReference type="InterPro" id="IPR036388">
    <property type="entry name" value="WH-like_DNA-bd_sf"/>
</dbReference>
<dbReference type="Gene3D" id="1.10.10.10">
    <property type="entry name" value="Winged helix-like DNA-binding domain superfamily/Winged helix DNA-binding domain"/>
    <property type="match status" value="1"/>
</dbReference>
<dbReference type="InterPro" id="IPR005143">
    <property type="entry name" value="TF_LuxR_autoind-bd_dom"/>
</dbReference>
<dbReference type="PANTHER" id="PTHR44688:SF16">
    <property type="entry name" value="DNA-BINDING TRANSCRIPTIONAL ACTIVATOR DEVR_DOSR"/>
    <property type="match status" value="1"/>
</dbReference>
<reference evidence="5 6" key="1">
    <citation type="submission" date="2019-06" db="EMBL/GenBank/DDBJ databases">
        <title>Genomic Encyclopedia of Type Strains, Phase IV (KMG-V): Genome sequencing to study the core and pangenomes of soil and plant-associated prokaryotes.</title>
        <authorList>
            <person name="Whitman W."/>
        </authorList>
    </citation>
    <scope>NUCLEOTIDE SEQUENCE [LARGE SCALE GENOMIC DNA]</scope>
    <source>
        <strain evidence="5 6">BR 11880</strain>
    </source>
</reference>
<dbReference type="SUPFAM" id="SSF75516">
    <property type="entry name" value="Pheromone-binding domain of LuxR-like quorum-sensing transcription factors"/>
    <property type="match status" value="1"/>
</dbReference>
<dbReference type="PROSITE" id="PS50043">
    <property type="entry name" value="HTH_LUXR_2"/>
    <property type="match status" value="1"/>
</dbReference>
<evidence type="ECO:0000259" key="4">
    <source>
        <dbReference type="PROSITE" id="PS50043"/>
    </source>
</evidence>
<dbReference type="GO" id="GO:0003677">
    <property type="term" value="F:DNA binding"/>
    <property type="evidence" value="ECO:0007669"/>
    <property type="project" value="UniProtKB-KW"/>
</dbReference>
<evidence type="ECO:0000256" key="1">
    <source>
        <dbReference type="ARBA" id="ARBA00023015"/>
    </source>
</evidence>
<keyword evidence="2 5" id="KW-0238">DNA-binding</keyword>
<dbReference type="SMART" id="SM00421">
    <property type="entry name" value="HTH_LUXR"/>
    <property type="match status" value="1"/>
</dbReference>
<accession>A0A560EJ17</accession>
<evidence type="ECO:0000313" key="5">
    <source>
        <dbReference type="EMBL" id="TWB09336.1"/>
    </source>
</evidence>
<dbReference type="Pfam" id="PF03472">
    <property type="entry name" value="Autoind_bind"/>
    <property type="match status" value="1"/>
</dbReference>
<dbReference type="GO" id="GO:0006355">
    <property type="term" value="P:regulation of DNA-templated transcription"/>
    <property type="evidence" value="ECO:0007669"/>
    <property type="project" value="InterPro"/>
</dbReference>
<keyword evidence="1" id="KW-0805">Transcription regulation</keyword>
<dbReference type="Pfam" id="PF00196">
    <property type="entry name" value="GerE"/>
    <property type="match status" value="1"/>
</dbReference>
<keyword evidence="3" id="KW-0804">Transcription</keyword>
<organism evidence="5 6">
    <name type="scientific">Nitrospirillum amazonense</name>
    <dbReference type="NCBI Taxonomy" id="28077"/>
    <lineage>
        <taxon>Bacteria</taxon>
        <taxon>Pseudomonadati</taxon>
        <taxon>Pseudomonadota</taxon>
        <taxon>Alphaproteobacteria</taxon>
        <taxon>Rhodospirillales</taxon>
        <taxon>Azospirillaceae</taxon>
        <taxon>Nitrospirillum</taxon>
    </lineage>
</organism>
<proteinExistence type="predicted"/>
<evidence type="ECO:0000256" key="2">
    <source>
        <dbReference type="ARBA" id="ARBA00023125"/>
    </source>
</evidence>
<sequence>MGFEWFVYDMLVMPDGWGSELVCCNYPKAWVEHYVRERYTRDDIAMNQAMASVLPVGWSASKNYRHLTDRQRMVLDECADAGLKSGAVVPLHGPGPVKSVLAVSGSLSGDDFNRLFRSRRHELLLIGTHAHQRILKLGVGRRTPSLVLSPRETEVLTLTALGDSAAQIAGRLKISESTTNEYLGYSKKKLGAKNKVHAASIALSQGLIRL</sequence>
<dbReference type="EMBL" id="VITN01000042">
    <property type="protein sequence ID" value="TWB09336.1"/>
    <property type="molecule type" value="Genomic_DNA"/>
</dbReference>
<dbReference type="PRINTS" id="PR00038">
    <property type="entry name" value="HTHLUXR"/>
</dbReference>
<gene>
    <name evidence="5" type="ORF">FBZ89_14220</name>
</gene>
<dbReference type="InterPro" id="IPR016032">
    <property type="entry name" value="Sig_transdc_resp-reg_C-effctor"/>
</dbReference>